<dbReference type="Gene3D" id="3.40.50.300">
    <property type="entry name" value="P-loop containing nucleotide triphosphate hydrolases"/>
    <property type="match status" value="2"/>
</dbReference>
<keyword evidence="1" id="KW-0175">Coiled coil</keyword>
<protein>
    <submittedName>
        <fullName evidence="2">ATP-binding protein</fullName>
    </submittedName>
</protein>
<accession>A0ABS2KJ13</accession>
<feature type="coiled-coil region" evidence="1">
    <location>
        <begin position="350"/>
        <end position="406"/>
    </location>
</feature>
<dbReference type="Pfam" id="PF13558">
    <property type="entry name" value="SbcC_Walker_B"/>
    <property type="match status" value="1"/>
</dbReference>
<keyword evidence="3" id="KW-1185">Reference proteome</keyword>
<sequence length="1140" mass="129355">MANEKSAPRKTRAKAVRAPKPVVPSLFLSDLPDPRDEQFRMRRLQVFNWGTFTGLVDVPIAEKGFLFVGRSGSGKSTLLDAMSALLVPPNLVDFNAAAREAERSGRDRSLASYVRGAWADQQDSSSGEIATQYLRKGATWSALVLEYRNNLGATVSLIRMFWISGNSSAAADVQKHYMVTERSFDVAKDLQGFDLDRRRLKTRLGEDVHHFETFAAYAERFRRLLGIENEMALKLLHKTQSAKNLGDLNQFLRGFMLDEPETFGAADRLVTDFGELDAAHKSVVIAREQVDTLVPARSSHESLQQLRRATSELKELQQGIDLYREQRRLVLLDARLADIQVQDQALAGELAQRRQSLENHDQKLADLERQRREQGGDAIDQLERELEQVIRERDEKLRRRNKVEQTCRELGWTIPGTAHGFAELAGQARELIDGARSRAVALEERMDTLKRERDQAAQRFTEVRSEIEALNRNPSNIPAPTQAMRARLCQELGLSENALPFVGELMQVKSEHAAWRGAIERVLHGFALGLVVDEKHYGEVSGWVNKTHLGGKLVYYRVGRGEVLNSRKLDGKSMLHKLELRDHAHRDWLSAELSRRFDYSCVDSAAALKNADRAITREGQVKHPGDRYEKDDRRAVDDRRHWVLGFDNRDKLSVYEKEGQQWAQAIAKSDEGLKALREDNAREGDRRVLAGALAGAEWEEIDVAPKLQRLGDIEAQLKQLREGDATLQEIAQRLDTERELRRRAQNAFEDTAGERNALQRERNGLNEKRDTCEQKASQAALTPLQARGLPERLPAHPPLSLDNLADQFRTLERGLHEALNGQVDEDNRLVQQTEECFRSFCRRWPQDSGDFTPNLDSAEGFLARLRRLELDGLPKHEARFFELLQSQSKQNLLVLQKHVVEARKSITQRMEEVNESLERVPFNRGTLLQIELTDRGLAEVREFQQQLRDVLSHNQTEDRALAENQYSVLRQLVAKLAADDPEHKRWRELVLDVRQHVEFVGVEVEADTRRQVEVYRSGAGKSGGQRQKLATTCLAAALRYQLGGDDGHLPRYAPVVLDEAFDKADNEFTALAMNIFENFGFQMVVATPLKSVMTLEPFIGGACFVDITGRHDSGVLLIEYDQAERRLALPERAREAEAVV</sequence>
<reference evidence="2" key="1">
    <citation type="submission" date="2020-10" db="EMBL/GenBank/DDBJ databases">
        <title>Phylogeny of dyella-like bacteria.</title>
        <authorList>
            <person name="Fu J."/>
        </authorList>
    </citation>
    <scope>NUCLEOTIDE SEQUENCE</scope>
    <source>
        <strain evidence="2">DHON07</strain>
    </source>
</reference>
<proteinExistence type="predicted"/>
<dbReference type="InterPro" id="IPR027417">
    <property type="entry name" value="P-loop_NTPase"/>
</dbReference>
<comment type="caution">
    <text evidence="2">The sequence shown here is derived from an EMBL/GenBank/DDBJ whole genome shotgun (WGS) entry which is preliminary data.</text>
</comment>
<keyword evidence="2" id="KW-0547">Nucleotide-binding</keyword>
<dbReference type="CDD" id="cd00267">
    <property type="entry name" value="ABC_ATPase"/>
    <property type="match status" value="1"/>
</dbReference>
<dbReference type="PANTHER" id="PTHR32182:SF0">
    <property type="entry name" value="DNA REPLICATION AND REPAIR PROTEIN RECF"/>
    <property type="match status" value="1"/>
</dbReference>
<evidence type="ECO:0000256" key="1">
    <source>
        <dbReference type="SAM" id="Coils"/>
    </source>
</evidence>
<name>A0ABS2KJ13_9GAMM</name>
<feature type="coiled-coil region" evidence="1">
    <location>
        <begin position="727"/>
        <end position="775"/>
    </location>
</feature>
<dbReference type="Proteomes" id="UP001430193">
    <property type="component" value="Unassembled WGS sequence"/>
</dbReference>
<evidence type="ECO:0000313" key="3">
    <source>
        <dbReference type="Proteomes" id="UP001430193"/>
    </source>
</evidence>
<evidence type="ECO:0000313" key="2">
    <source>
        <dbReference type="EMBL" id="MBM7130767.1"/>
    </source>
</evidence>
<organism evidence="2 3">
    <name type="scientific">Dyella mobilis</name>
    <dbReference type="NCBI Taxonomy" id="1849582"/>
    <lineage>
        <taxon>Bacteria</taxon>
        <taxon>Pseudomonadati</taxon>
        <taxon>Pseudomonadota</taxon>
        <taxon>Gammaproteobacteria</taxon>
        <taxon>Lysobacterales</taxon>
        <taxon>Rhodanobacteraceae</taxon>
        <taxon>Dyella</taxon>
    </lineage>
</organism>
<dbReference type="EMBL" id="JADIKF010000039">
    <property type="protein sequence ID" value="MBM7130767.1"/>
    <property type="molecule type" value="Genomic_DNA"/>
</dbReference>
<dbReference type="GO" id="GO:0005524">
    <property type="term" value="F:ATP binding"/>
    <property type="evidence" value="ECO:0007669"/>
    <property type="project" value="UniProtKB-KW"/>
</dbReference>
<dbReference type="PANTHER" id="PTHR32182">
    <property type="entry name" value="DNA REPLICATION AND REPAIR PROTEIN RECF"/>
    <property type="match status" value="1"/>
</dbReference>
<gene>
    <name evidence="2" type="ORF">ISS99_14610</name>
</gene>
<dbReference type="Pfam" id="PF13555">
    <property type="entry name" value="AAA_29"/>
    <property type="match status" value="1"/>
</dbReference>
<keyword evidence="2" id="KW-0067">ATP-binding</keyword>
<dbReference type="SUPFAM" id="SSF52540">
    <property type="entry name" value="P-loop containing nucleoside triphosphate hydrolases"/>
    <property type="match status" value="1"/>
</dbReference>
<feature type="coiled-coil region" evidence="1">
    <location>
        <begin position="432"/>
        <end position="473"/>
    </location>
</feature>